<evidence type="ECO:0000256" key="2">
    <source>
        <dbReference type="ARBA" id="ARBA00007357"/>
    </source>
</evidence>
<dbReference type="InterPro" id="IPR024079">
    <property type="entry name" value="MetalloPept_cat_dom_sf"/>
</dbReference>
<evidence type="ECO:0000313" key="10">
    <source>
        <dbReference type="EMBL" id="MFD1788261.1"/>
    </source>
</evidence>
<keyword evidence="6" id="KW-0862">Zinc</keyword>
<dbReference type="SUPFAM" id="SSF55486">
    <property type="entry name" value="Metalloproteases ('zincins'), catalytic domain"/>
    <property type="match status" value="1"/>
</dbReference>
<keyword evidence="5" id="KW-0378">Hydrolase</keyword>
<dbReference type="CDD" id="cd08662">
    <property type="entry name" value="M13"/>
    <property type="match status" value="1"/>
</dbReference>
<keyword evidence="4" id="KW-0479">Metal-binding</keyword>
<keyword evidence="11" id="KW-1185">Reference proteome</keyword>
<keyword evidence="3" id="KW-0645">Protease</keyword>
<feature type="domain" description="Peptidase M13 N-terminal" evidence="9">
    <location>
        <begin position="12"/>
        <end position="386"/>
    </location>
</feature>
<evidence type="ECO:0000256" key="7">
    <source>
        <dbReference type="ARBA" id="ARBA00023049"/>
    </source>
</evidence>
<proteinExistence type="inferred from homology"/>
<feature type="domain" description="Peptidase M13 C-terminal" evidence="8">
    <location>
        <begin position="441"/>
        <end position="642"/>
    </location>
</feature>
<evidence type="ECO:0000256" key="4">
    <source>
        <dbReference type="ARBA" id="ARBA00022723"/>
    </source>
</evidence>
<dbReference type="Proteomes" id="UP001597283">
    <property type="component" value="Unassembled WGS sequence"/>
</dbReference>
<evidence type="ECO:0000256" key="1">
    <source>
        <dbReference type="ARBA" id="ARBA00001947"/>
    </source>
</evidence>
<evidence type="ECO:0000313" key="11">
    <source>
        <dbReference type="Proteomes" id="UP001597283"/>
    </source>
</evidence>
<dbReference type="Gene3D" id="3.40.390.10">
    <property type="entry name" value="Collagenase (Catalytic Domain)"/>
    <property type="match status" value="1"/>
</dbReference>
<keyword evidence="7" id="KW-0482">Metalloprotease</keyword>
<dbReference type="PRINTS" id="PR00786">
    <property type="entry name" value="NEPRILYSIN"/>
</dbReference>
<gene>
    <name evidence="10" type="ORF">ACFSC3_11825</name>
</gene>
<dbReference type="PANTHER" id="PTHR11733:SF167">
    <property type="entry name" value="FI17812P1-RELATED"/>
    <property type="match status" value="1"/>
</dbReference>
<comment type="cofactor">
    <cofactor evidence="1">
        <name>Zn(2+)</name>
        <dbReference type="ChEBI" id="CHEBI:29105"/>
    </cofactor>
</comment>
<evidence type="ECO:0000259" key="9">
    <source>
        <dbReference type="Pfam" id="PF05649"/>
    </source>
</evidence>
<comment type="similarity">
    <text evidence="2">Belongs to the peptidase M13 family.</text>
</comment>
<dbReference type="PROSITE" id="PS51885">
    <property type="entry name" value="NEPRILYSIN"/>
    <property type="match status" value="1"/>
</dbReference>
<comment type="caution">
    <text evidence="10">The sequence shown here is derived from an EMBL/GenBank/DDBJ whole genome shotgun (WGS) entry which is preliminary data.</text>
</comment>
<dbReference type="InterPro" id="IPR042089">
    <property type="entry name" value="Peptidase_M13_dom_2"/>
</dbReference>
<dbReference type="Gene3D" id="1.10.1380.10">
    <property type="entry name" value="Neutral endopeptidase , domain2"/>
    <property type="match status" value="1"/>
</dbReference>
<name>A0ABW4NDZ1_9SPHN</name>
<organism evidence="10 11">
    <name type="scientific">Sphingomonas floccifaciens</name>
    <dbReference type="NCBI Taxonomy" id="1844115"/>
    <lineage>
        <taxon>Bacteria</taxon>
        <taxon>Pseudomonadati</taxon>
        <taxon>Pseudomonadota</taxon>
        <taxon>Alphaproteobacteria</taxon>
        <taxon>Sphingomonadales</taxon>
        <taxon>Sphingomonadaceae</taxon>
        <taxon>Sphingomonas</taxon>
    </lineage>
</organism>
<dbReference type="RefSeq" id="WP_380940645.1">
    <property type="nucleotide sequence ID" value="NZ_JBHUFC010000003.1"/>
</dbReference>
<sequence>MDLNAISRTVAPGDAFFDYVNEGWLRTAVAPAGYGEYGEMQAMFLRTEAAVKGIIQRKAKNDAGQKLGDLYASFLDTAAIERAGLTPIQPGLDAIAAIKDHAGVAAFMARPMSHSIVGSYVFLDAANTRRSLLHLDQQVLGPRLLGLPTANHYSASGGDYSDLRSAYRAHITRMLGLAKVSDDPRCADAVVALETRLASVQWTGEQLRDRRLNYHLMRRADLETYAPGFDWSAFLLARGFPAVETVVLNTDTAIRASAAIFAETPVPVWQSYLAFHWIQNHAYLLPAAVQETSFDFYGRRLAKQETQRSRESRGVQFVSRNLPDLIGKAYVVGRFLPAYRVAIMGMAINLKRAFAKRLANAEWLDLQTRTTALAKIDKMALKLGYPDNLRDYAETRIVPTDPIGNLHRLQASQAARDIVQLAQPERPYPWHLAPQTVDGSYSPQLNAICFPAGILQAPAFSPSSDPAVNFGAIGAVLGHEMAHGFDDQGSHFDDEGNLRDWWTPASRAAFERRAAALVAQYDSYEPLPGLRINGRQTLGENLADLVGVTLALDAFRLYAAEHSIDLTRRIDGFTAEQRFFLGWAQFWRTIETDTALRSHVQQNYHSPARYRVNGVVRNLDAWYNAFGVTANHDLYLPPERRVRIW</sequence>
<dbReference type="Pfam" id="PF01431">
    <property type="entry name" value="Peptidase_M13"/>
    <property type="match status" value="1"/>
</dbReference>
<protein>
    <submittedName>
        <fullName evidence="10">M13 family metallopeptidase</fullName>
    </submittedName>
</protein>
<evidence type="ECO:0000256" key="3">
    <source>
        <dbReference type="ARBA" id="ARBA00022670"/>
    </source>
</evidence>
<evidence type="ECO:0000256" key="6">
    <source>
        <dbReference type="ARBA" id="ARBA00022833"/>
    </source>
</evidence>
<dbReference type="EMBL" id="JBHUFC010000003">
    <property type="protein sequence ID" value="MFD1788261.1"/>
    <property type="molecule type" value="Genomic_DNA"/>
</dbReference>
<dbReference type="InterPro" id="IPR018497">
    <property type="entry name" value="Peptidase_M13_C"/>
</dbReference>
<dbReference type="InterPro" id="IPR008753">
    <property type="entry name" value="Peptidase_M13_N"/>
</dbReference>
<evidence type="ECO:0000256" key="5">
    <source>
        <dbReference type="ARBA" id="ARBA00022801"/>
    </source>
</evidence>
<dbReference type="PANTHER" id="PTHR11733">
    <property type="entry name" value="ZINC METALLOPROTEASE FAMILY M13 NEPRILYSIN-RELATED"/>
    <property type="match status" value="1"/>
</dbReference>
<dbReference type="Pfam" id="PF05649">
    <property type="entry name" value="Peptidase_M13_N"/>
    <property type="match status" value="1"/>
</dbReference>
<reference evidence="11" key="1">
    <citation type="journal article" date="2019" name="Int. J. Syst. Evol. Microbiol.">
        <title>The Global Catalogue of Microorganisms (GCM) 10K type strain sequencing project: providing services to taxonomists for standard genome sequencing and annotation.</title>
        <authorList>
            <consortium name="The Broad Institute Genomics Platform"/>
            <consortium name="The Broad Institute Genome Sequencing Center for Infectious Disease"/>
            <person name="Wu L."/>
            <person name="Ma J."/>
        </authorList>
    </citation>
    <scope>NUCLEOTIDE SEQUENCE [LARGE SCALE GENOMIC DNA]</scope>
    <source>
        <strain evidence="11">Q85</strain>
    </source>
</reference>
<accession>A0ABW4NDZ1</accession>
<dbReference type="InterPro" id="IPR000718">
    <property type="entry name" value="Peptidase_M13"/>
</dbReference>
<evidence type="ECO:0000259" key="8">
    <source>
        <dbReference type="Pfam" id="PF01431"/>
    </source>
</evidence>